<dbReference type="AlphaFoldDB" id="A0A1Z1WN80"/>
<dbReference type="EMBL" id="CP021748">
    <property type="protein sequence ID" value="ARX87873.1"/>
    <property type="molecule type" value="Genomic_DNA"/>
</dbReference>
<accession>A0A1Z1WN80</accession>
<evidence type="ECO:0000313" key="2">
    <source>
        <dbReference type="Proteomes" id="UP000195880"/>
    </source>
</evidence>
<keyword evidence="2" id="KW-1185">Reference proteome</keyword>
<reference evidence="1 2" key="1">
    <citation type="submission" date="2017-05" db="EMBL/GenBank/DDBJ databases">
        <title>Streptomyces alboflavus Genome sequencing and assembly.</title>
        <authorList>
            <person name="Wang Y."/>
            <person name="Du B."/>
            <person name="Ding Y."/>
            <person name="Liu H."/>
            <person name="Hou Q."/>
            <person name="Liu K."/>
            <person name="Wang C."/>
            <person name="Yao L."/>
        </authorList>
    </citation>
    <scope>NUCLEOTIDE SEQUENCE [LARGE SCALE GENOMIC DNA]</scope>
    <source>
        <strain evidence="1 2">MDJK44</strain>
    </source>
</reference>
<name>A0A1Z1WN80_9ACTN</name>
<organism evidence="1 2">
    <name type="scientific">Streptomyces alboflavus</name>
    <dbReference type="NCBI Taxonomy" id="67267"/>
    <lineage>
        <taxon>Bacteria</taxon>
        <taxon>Bacillati</taxon>
        <taxon>Actinomycetota</taxon>
        <taxon>Actinomycetes</taxon>
        <taxon>Kitasatosporales</taxon>
        <taxon>Streptomycetaceae</taxon>
        <taxon>Streptomyces</taxon>
    </lineage>
</organism>
<protein>
    <submittedName>
        <fullName evidence="1">Uncharacterized protein</fullName>
    </submittedName>
</protein>
<dbReference type="Proteomes" id="UP000195880">
    <property type="component" value="Chromosome"/>
</dbReference>
<dbReference type="RefSeq" id="WP_087886605.1">
    <property type="nucleotide sequence ID" value="NZ_CP021748.1"/>
</dbReference>
<dbReference type="OrthoDB" id="4349639at2"/>
<sequence>MTDIDAQALTDDEREALGMLARTGAVPHQVGVRLSTMLGLEKRGLVLVTRAGARRWVAELTEEGKPVAERETDFTGPVDVAEATSAVAQELWKAHPENGLSEVHNHMSYESADDFRSAVQSWVGDRSELPGAVIGAADYDELYADFIVHNRDMPEGLKMPESPPYFIEIEGRGRVQVPEKYGTPLLHVVEKDKIVGFRTATEFWSLDVLREILKGLSDPAQNQVLGDLLTITLPEKVVKGLFDRDSFTTDDPLDVEALAALTEATYSGRGKKRVATLRGTYRGLNEIAQFVYESVGVDEDFCEDTYGLSDEEVAQVAMNARQQLKEQRAKQ</sequence>
<gene>
    <name evidence="1" type="ORF">SMD44_07355</name>
</gene>
<proteinExistence type="predicted"/>
<evidence type="ECO:0000313" key="1">
    <source>
        <dbReference type="EMBL" id="ARX87873.1"/>
    </source>
</evidence>
<dbReference type="KEGG" id="salf:SMD44_07355"/>